<accession>A0ABR1IFC2</accession>
<proteinExistence type="predicted"/>
<dbReference type="Proteomes" id="UP001498421">
    <property type="component" value="Unassembled WGS sequence"/>
</dbReference>
<comment type="caution">
    <text evidence="2">The sequence shown here is derived from an EMBL/GenBank/DDBJ whole genome shotgun (WGS) entry which is preliminary data.</text>
</comment>
<feature type="region of interest" description="Disordered" evidence="1">
    <location>
        <begin position="100"/>
        <end position="138"/>
    </location>
</feature>
<dbReference type="EMBL" id="JAZAVK010000007">
    <property type="protein sequence ID" value="KAK7431999.1"/>
    <property type="molecule type" value="Genomic_DNA"/>
</dbReference>
<sequence>MATVTSTATELPAWKLRLRGVAAHYKSLKSEDVPNFFATRPESFGVSLQGIQFSDGGLDKLKEAHAGKVKEQLAGFSADASYDGALKSIGSTLISEHQETSDDVKGITDKLKDEGANKQTAKERMEEGRKKAKEKSNESIDKAFDAAEATIDSLPQSQQDKATDVWLSISDGFLSFWNEVLQGFLEIVNAFVDWLASVWETVKNVWNDVKNVFESAWDWFKGLF</sequence>
<evidence type="ECO:0000313" key="2">
    <source>
        <dbReference type="EMBL" id="KAK7431999.1"/>
    </source>
</evidence>
<dbReference type="Gene3D" id="1.20.120.20">
    <property type="entry name" value="Apolipoprotein"/>
    <property type="match status" value="1"/>
</dbReference>
<keyword evidence="3" id="KW-1185">Reference proteome</keyword>
<reference evidence="2 3" key="1">
    <citation type="journal article" date="2025" name="Microbiol. Resour. Announc.">
        <title>Draft genome sequences for Neonectria magnoliae and Neonectria punicea, canker pathogens of Liriodendron tulipifera and Acer saccharum in West Virginia.</title>
        <authorList>
            <person name="Petronek H.M."/>
            <person name="Kasson M.T."/>
            <person name="Metheny A.M."/>
            <person name="Stauder C.M."/>
            <person name="Lovett B."/>
            <person name="Lynch S.C."/>
            <person name="Garnas J.R."/>
            <person name="Kasson L.R."/>
            <person name="Stajich J.E."/>
        </authorList>
    </citation>
    <scope>NUCLEOTIDE SEQUENCE [LARGE SCALE GENOMIC DNA]</scope>
    <source>
        <strain evidence="2 3">NRRL 64651</strain>
    </source>
</reference>
<evidence type="ECO:0000313" key="3">
    <source>
        <dbReference type="Proteomes" id="UP001498421"/>
    </source>
</evidence>
<evidence type="ECO:0000256" key="1">
    <source>
        <dbReference type="SAM" id="MobiDB-lite"/>
    </source>
</evidence>
<protein>
    <submittedName>
        <fullName evidence="2">Uncharacterized protein</fullName>
    </submittedName>
</protein>
<gene>
    <name evidence="2" type="ORF">QQZ08_001289</name>
</gene>
<organism evidence="2 3">
    <name type="scientific">Neonectria magnoliae</name>
    <dbReference type="NCBI Taxonomy" id="2732573"/>
    <lineage>
        <taxon>Eukaryota</taxon>
        <taxon>Fungi</taxon>
        <taxon>Dikarya</taxon>
        <taxon>Ascomycota</taxon>
        <taxon>Pezizomycotina</taxon>
        <taxon>Sordariomycetes</taxon>
        <taxon>Hypocreomycetidae</taxon>
        <taxon>Hypocreales</taxon>
        <taxon>Nectriaceae</taxon>
        <taxon>Neonectria</taxon>
    </lineage>
</organism>
<name>A0ABR1IFC2_9HYPO</name>